<dbReference type="RefSeq" id="WP_187786558.1">
    <property type="nucleotide sequence ID" value="NZ_JACTVA010000055.1"/>
</dbReference>
<gene>
    <name evidence="5" type="ORF">IBL26_21415</name>
</gene>
<keyword evidence="6" id="KW-1185">Reference proteome</keyword>
<dbReference type="Proteomes" id="UP000626026">
    <property type="component" value="Unassembled WGS sequence"/>
</dbReference>
<comment type="caution">
    <text evidence="5">The sequence shown here is derived from an EMBL/GenBank/DDBJ whole genome shotgun (WGS) entry which is preliminary data.</text>
</comment>
<evidence type="ECO:0000259" key="4">
    <source>
        <dbReference type="Pfam" id="PF02872"/>
    </source>
</evidence>
<keyword evidence="2" id="KW-0547">Nucleotide-binding</keyword>
<dbReference type="Pfam" id="PF00149">
    <property type="entry name" value="Metallophos"/>
    <property type="match status" value="1"/>
</dbReference>
<dbReference type="PANTHER" id="PTHR11575:SF24">
    <property type="entry name" value="5'-NUCLEOTIDASE"/>
    <property type="match status" value="1"/>
</dbReference>
<keyword evidence="2" id="KW-0378">Hydrolase</keyword>
<evidence type="ECO:0000313" key="6">
    <source>
        <dbReference type="Proteomes" id="UP000626026"/>
    </source>
</evidence>
<dbReference type="PRINTS" id="PR01607">
    <property type="entry name" value="APYRASEFAMLY"/>
</dbReference>
<evidence type="ECO:0000313" key="5">
    <source>
        <dbReference type="EMBL" id="MBC9209420.1"/>
    </source>
</evidence>
<dbReference type="Pfam" id="PF02872">
    <property type="entry name" value="5_nucleotid_C"/>
    <property type="match status" value="1"/>
</dbReference>
<comment type="similarity">
    <text evidence="2">Belongs to the 5'-nucleotidase family.</text>
</comment>
<dbReference type="SUPFAM" id="SSF55816">
    <property type="entry name" value="5'-nucleotidase (syn. UDP-sugar hydrolase), C-terminal domain"/>
    <property type="match status" value="1"/>
</dbReference>
<dbReference type="Gene3D" id="3.90.780.10">
    <property type="entry name" value="5'-Nucleotidase, C-terminal domain"/>
    <property type="match status" value="1"/>
</dbReference>
<feature type="domain" description="5'-Nucleotidase C-terminal" evidence="4">
    <location>
        <begin position="339"/>
        <end position="493"/>
    </location>
</feature>
<sequence>MAATRRALLSSGLAVALAAPALRRAAAEAASRLALLHVNDFHSKHEGVDAASAACRADRPCIGGSARLATALAEGRAAIAADGRALLQLDAGDQFMGSLFYTAHHGLAEAAVQRAIGTGVMALGNHEFDNGPGVLAGYAAAVPFPLLSANLDTSREPLLDGRIRPHVVLDRGGARIGIIGLTTETTPQGSSPGPTLRFTDAFAAAERSIAAIRAGGPATIVILSHLGLGVDQALAAAVPGIDLIAGGHSHTLLANGLTGAAGPHPTLVEGRDRTVRIVQSGCHGRWLGRLDLDLGADGRIAAHAGAVREITPDIVPDPQVAAIVARYAAPLAEWRARPVGRLAVPLSIELCREAECALGNLLADAMLAAEPQAEIALTNGGGLRANLPAGTVSWGDVLSLVPFSNTLATLTLRGGALRAALENGLSQLDRKGGRFPQVAGLKVEYDAAAPAGRRIRTVEVRQGDRFVPLEPDRAYRIVTNNFMRQGGDGYAALRDDALEAYDNGPALEDMLAAYLDARPGLSVAVEGRLVSR</sequence>
<dbReference type="PANTHER" id="PTHR11575">
    <property type="entry name" value="5'-NUCLEOTIDASE-RELATED"/>
    <property type="match status" value="1"/>
</dbReference>
<accession>A0ABR7RS10</accession>
<evidence type="ECO:0000256" key="2">
    <source>
        <dbReference type="RuleBase" id="RU362119"/>
    </source>
</evidence>
<dbReference type="Gene3D" id="3.60.21.10">
    <property type="match status" value="1"/>
</dbReference>
<organism evidence="5 6">
    <name type="scientific">Teichococcus aerophilus</name>
    <dbReference type="NCBI Taxonomy" id="1224513"/>
    <lineage>
        <taxon>Bacteria</taxon>
        <taxon>Pseudomonadati</taxon>
        <taxon>Pseudomonadota</taxon>
        <taxon>Alphaproteobacteria</taxon>
        <taxon>Acetobacterales</taxon>
        <taxon>Roseomonadaceae</taxon>
        <taxon>Roseomonas</taxon>
    </lineage>
</organism>
<evidence type="ECO:0000259" key="3">
    <source>
        <dbReference type="Pfam" id="PF00149"/>
    </source>
</evidence>
<protein>
    <submittedName>
        <fullName evidence="5">5'-nucleotidase C-terminal domain-containing protein</fullName>
    </submittedName>
</protein>
<feature type="signal peptide" evidence="2">
    <location>
        <begin position="1"/>
        <end position="18"/>
    </location>
</feature>
<proteinExistence type="inferred from homology"/>
<reference evidence="5 6" key="1">
    <citation type="journal article" date="2013" name="Int. J. Syst. Evol. Microbiol.">
        <title>Roseomonas aerophila sp. nov., isolated from air.</title>
        <authorList>
            <person name="Kim S.J."/>
            <person name="Weon H.Y."/>
            <person name="Ahn J.H."/>
            <person name="Hong S.B."/>
            <person name="Seok S.J."/>
            <person name="Whang K.S."/>
            <person name="Kwon S.W."/>
        </authorList>
    </citation>
    <scope>NUCLEOTIDE SEQUENCE [LARGE SCALE GENOMIC DNA]</scope>
    <source>
        <strain evidence="5 6">NBRC 108923</strain>
    </source>
</reference>
<keyword evidence="1 2" id="KW-0732">Signal</keyword>
<dbReference type="InterPro" id="IPR004843">
    <property type="entry name" value="Calcineurin-like_PHP"/>
</dbReference>
<evidence type="ECO:0000256" key="1">
    <source>
        <dbReference type="ARBA" id="ARBA00022729"/>
    </source>
</evidence>
<feature type="domain" description="Calcineurin-like phosphoesterase" evidence="3">
    <location>
        <begin position="35"/>
        <end position="251"/>
    </location>
</feature>
<dbReference type="InterPro" id="IPR006179">
    <property type="entry name" value="5_nucleotidase/apyrase"/>
</dbReference>
<dbReference type="EMBL" id="JACTVA010000055">
    <property type="protein sequence ID" value="MBC9209420.1"/>
    <property type="molecule type" value="Genomic_DNA"/>
</dbReference>
<dbReference type="SUPFAM" id="SSF56300">
    <property type="entry name" value="Metallo-dependent phosphatases"/>
    <property type="match status" value="1"/>
</dbReference>
<dbReference type="InterPro" id="IPR036907">
    <property type="entry name" value="5'-Nucleotdase_C_sf"/>
</dbReference>
<feature type="chain" id="PRO_5044952269" evidence="2">
    <location>
        <begin position="19"/>
        <end position="532"/>
    </location>
</feature>
<dbReference type="InterPro" id="IPR006311">
    <property type="entry name" value="TAT_signal"/>
</dbReference>
<dbReference type="PROSITE" id="PS51318">
    <property type="entry name" value="TAT"/>
    <property type="match status" value="1"/>
</dbReference>
<dbReference type="InterPro" id="IPR029052">
    <property type="entry name" value="Metallo-depent_PP-like"/>
</dbReference>
<name>A0ABR7RS10_9PROT</name>
<dbReference type="InterPro" id="IPR008334">
    <property type="entry name" value="5'-Nucleotdase_C"/>
</dbReference>